<dbReference type="AlphaFoldDB" id="A0A6B0YS71"/>
<dbReference type="InterPro" id="IPR016181">
    <property type="entry name" value="Acyl_CoA_acyltransferase"/>
</dbReference>
<dbReference type="InterPro" id="IPR038764">
    <property type="entry name" value="GNAT_N_AcTrfase_prd"/>
</dbReference>
<dbReference type="GO" id="GO:0016747">
    <property type="term" value="F:acyltransferase activity, transferring groups other than amino-acyl groups"/>
    <property type="evidence" value="ECO:0007669"/>
    <property type="project" value="InterPro"/>
</dbReference>
<evidence type="ECO:0000313" key="2">
    <source>
        <dbReference type="EMBL" id="MXY92975.1"/>
    </source>
</evidence>
<dbReference type="PANTHER" id="PTHR41700">
    <property type="entry name" value="GCN5-RELATED N-ACETYLTRANSFERASE"/>
    <property type="match status" value="1"/>
</dbReference>
<comment type="caution">
    <text evidence="2">The sequence shown here is derived from an EMBL/GenBank/DDBJ whole genome shotgun (WGS) entry which is preliminary data.</text>
</comment>
<reference evidence="2" key="1">
    <citation type="submission" date="2019-09" db="EMBL/GenBank/DDBJ databases">
        <title>Characterisation of the sponge microbiome using genome-centric metagenomics.</title>
        <authorList>
            <person name="Engelberts J.P."/>
            <person name="Robbins S.J."/>
            <person name="De Goeij J.M."/>
            <person name="Aranda M."/>
            <person name="Bell S.C."/>
            <person name="Webster N.S."/>
        </authorList>
    </citation>
    <scope>NUCLEOTIDE SEQUENCE</scope>
    <source>
        <strain evidence="2">SB0664_bin_27</strain>
    </source>
</reference>
<proteinExistence type="predicted"/>
<accession>A0A6B0YS71</accession>
<dbReference type="InterPro" id="IPR000182">
    <property type="entry name" value="GNAT_dom"/>
</dbReference>
<feature type="domain" description="N-acetyltransferase" evidence="1">
    <location>
        <begin position="93"/>
        <end position="249"/>
    </location>
</feature>
<dbReference type="SUPFAM" id="SSF55729">
    <property type="entry name" value="Acyl-CoA N-acyltransferases (Nat)"/>
    <property type="match status" value="1"/>
</dbReference>
<dbReference type="Gene3D" id="3.40.630.30">
    <property type="match status" value="1"/>
</dbReference>
<gene>
    <name evidence="2" type="ORF">F4Y42_05940</name>
</gene>
<protein>
    <recommendedName>
        <fullName evidence="1">N-acetyltransferase domain-containing protein</fullName>
    </recommendedName>
</protein>
<dbReference type="PROSITE" id="PS51186">
    <property type="entry name" value="GNAT"/>
    <property type="match status" value="1"/>
</dbReference>
<sequence>MPKICGACFELHCGQGDEAGSLCGYAFLLPRDIGGEGATYALRYEHVAGSTPLRADEISSAVERDLSPNSSTYFYIPEAAHSFKPTHIEVDGVDCGRPSEEEASEIRLMQQSIWHSPPDGLYPSDLHSVEGGAGCSLVARVDGAVAGFLLGFFRFSTCTAMPAFAPFRQDLQLESQLLAVAPGMRRRRIGQALKRLQARQALESGIDLINWTTDPLLFANGLLNFTRLGAVACEFNSSLYSFRNELNRVTAARLNLLWAVRTKRVQRALLGKGHFGPIEINSDPDLTVVNQGHGAPLLNATSARIAIEIPSDWVALQRQDQTAAQRWRDVTNQLLDHYLGSEPGQYIITATGVMRSRRYIIGERVNDSLLDDLFTLV</sequence>
<organism evidence="2">
    <name type="scientific">Caldilineaceae bacterium SB0664_bin_27</name>
    <dbReference type="NCBI Taxonomy" id="2605260"/>
    <lineage>
        <taxon>Bacteria</taxon>
        <taxon>Bacillati</taxon>
        <taxon>Chloroflexota</taxon>
        <taxon>Caldilineae</taxon>
        <taxon>Caldilineales</taxon>
        <taxon>Caldilineaceae</taxon>
    </lineage>
</organism>
<name>A0A6B0YS71_9CHLR</name>
<evidence type="ECO:0000259" key="1">
    <source>
        <dbReference type="PROSITE" id="PS51186"/>
    </source>
</evidence>
<dbReference type="PANTHER" id="PTHR41700:SF1">
    <property type="entry name" value="N-ACETYLTRANSFERASE DOMAIN-CONTAINING PROTEIN"/>
    <property type="match status" value="1"/>
</dbReference>
<dbReference type="EMBL" id="VXRG01000052">
    <property type="protein sequence ID" value="MXY92975.1"/>
    <property type="molecule type" value="Genomic_DNA"/>
</dbReference>